<feature type="modified residue" description="4-aspartylphosphate" evidence="2">
    <location>
        <position position="73"/>
    </location>
</feature>
<accession>A0A6I6IQZ8</accession>
<dbReference type="PROSITE" id="PS50110">
    <property type="entry name" value="RESPONSE_REGULATORY"/>
    <property type="match status" value="1"/>
</dbReference>
<evidence type="ECO:0000313" key="5">
    <source>
        <dbReference type="Proteomes" id="UP000428330"/>
    </source>
</evidence>
<dbReference type="Gene3D" id="3.40.50.2300">
    <property type="match status" value="1"/>
</dbReference>
<dbReference type="GO" id="GO:0000160">
    <property type="term" value="P:phosphorelay signal transduction system"/>
    <property type="evidence" value="ECO:0007669"/>
    <property type="project" value="InterPro"/>
</dbReference>
<dbReference type="EMBL" id="CP034348">
    <property type="protein sequence ID" value="QGX98504.1"/>
    <property type="molecule type" value="Genomic_DNA"/>
</dbReference>
<protein>
    <submittedName>
        <fullName evidence="4">Response regulator</fullName>
    </submittedName>
</protein>
<dbReference type="AlphaFoldDB" id="A0A6I6IQZ8"/>
<feature type="domain" description="Response regulatory" evidence="3">
    <location>
        <begin position="22"/>
        <end position="140"/>
    </location>
</feature>
<dbReference type="RefSeq" id="WP_157707145.1">
    <property type="nucleotide sequence ID" value="NZ_CP034348.1"/>
</dbReference>
<dbReference type="Proteomes" id="UP000428330">
    <property type="component" value="Chromosome"/>
</dbReference>
<proteinExistence type="predicted"/>
<sequence length="233" mass="25976">MITPMPTHTTGDQAPISQTGIAALILDDNQFDRLKIRRLFQSTGMTVYLDEADSLQTLHDMLDAQEFDVILLDYDLPRNSGMDAVKLVRSHPRNHSAATIMVTGFDQSDIAVQALKLGCTDYISKGELSAARLRTSVLAAIDEAAHLHASTRAHEQFSECLAERIMSEYSSVLQPELAKIVREMRALKATLGDPSSNLPHDLEQIEKRCIRLWSILTNRQELGIQPIPIKTIQ</sequence>
<keyword evidence="5" id="KW-1185">Reference proteome</keyword>
<gene>
    <name evidence="4" type="ORF">EI983_09505</name>
</gene>
<evidence type="ECO:0000259" key="3">
    <source>
        <dbReference type="PROSITE" id="PS50110"/>
    </source>
</evidence>
<dbReference type="InterPro" id="IPR050595">
    <property type="entry name" value="Bact_response_regulator"/>
</dbReference>
<dbReference type="PANTHER" id="PTHR44591:SF3">
    <property type="entry name" value="RESPONSE REGULATORY DOMAIN-CONTAINING PROTEIN"/>
    <property type="match status" value="1"/>
</dbReference>
<name>A0A6I6IQZ8_9RHOB</name>
<organism evidence="4 5">
    <name type="scientific">Roseovarius faecimaris</name>
    <dbReference type="NCBI Taxonomy" id="2494550"/>
    <lineage>
        <taxon>Bacteria</taxon>
        <taxon>Pseudomonadati</taxon>
        <taxon>Pseudomonadota</taxon>
        <taxon>Alphaproteobacteria</taxon>
        <taxon>Rhodobacterales</taxon>
        <taxon>Roseobacteraceae</taxon>
        <taxon>Roseovarius</taxon>
    </lineage>
</organism>
<dbReference type="PANTHER" id="PTHR44591">
    <property type="entry name" value="STRESS RESPONSE REGULATOR PROTEIN 1"/>
    <property type="match status" value="1"/>
</dbReference>
<evidence type="ECO:0000313" key="4">
    <source>
        <dbReference type="EMBL" id="QGX98504.1"/>
    </source>
</evidence>
<dbReference type="KEGG" id="rom:EI983_09505"/>
<evidence type="ECO:0000256" key="1">
    <source>
        <dbReference type="ARBA" id="ARBA00022553"/>
    </source>
</evidence>
<dbReference type="InterPro" id="IPR001789">
    <property type="entry name" value="Sig_transdc_resp-reg_receiver"/>
</dbReference>
<dbReference type="CDD" id="cd00156">
    <property type="entry name" value="REC"/>
    <property type="match status" value="1"/>
</dbReference>
<dbReference type="SMART" id="SM00448">
    <property type="entry name" value="REC"/>
    <property type="match status" value="1"/>
</dbReference>
<dbReference type="Pfam" id="PF00072">
    <property type="entry name" value="Response_reg"/>
    <property type="match status" value="1"/>
</dbReference>
<dbReference type="OrthoDB" id="7857827at2"/>
<dbReference type="InterPro" id="IPR011006">
    <property type="entry name" value="CheY-like_superfamily"/>
</dbReference>
<evidence type="ECO:0000256" key="2">
    <source>
        <dbReference type="PROSITE-ProRule" id="PRU00169"/>
    </source>
</evidence>
<reference evidence="5" key="1">
    <citation type="submission" date="2018-12" db="EMBL/GenBank/DDBJ databases">
        <title>Complete genome sequence of Roseovarius sp. MME-070.</title>
        <authorList>
            <person name="Nam Y.-D."/>
            <person name="Kang J."/>
            <person name="Chung W.-H."/>
            <person name="Park Y.S."/>
        </authorList>
    </citation>
    <scope>NUCLEOTIDE SEQUENCE [LARGE SCALE GENOMIC DNA]</scope>
    <source>
        <strain evidence="5">MME-070</strain>
    </source>
</reference>
<keyword evidence="1 2" id="KW-0597">Phosphoprotein</keyword>
<dbReference type="SUPFAM" id="SSF52172">
    <property type="entry name" value="CheY-like"/>
    <property type="match status" value="1"/>
</dbReference>